<evidence type="ECO:0000259" key="5">
    <source>
        <dbReference type="Pfam" id="PF07159"/>
    </source>
</evidence>
<evidence type="ECO:0000256" key="4">
    <source>
        <dbReference type="ARBA" id="ARBA00023288"/>
    </source>
</evidence>
<evidence type="ECO:0000313" key="6">
    <source>
        <dbReference type="EMBL" id="KAJ3225951.1"/>
    </source>
</evidence>
<gene>
    <name evidence="6" type="primary">FAM49A</name>
    <name evidence="6" type="ORF">HK099_005884</name>
</gene>
<evidence type="ECO:0000256" key="2">
    <source>
        <dbReference type="ARBA" id="ARBA00005778"/>
    </source>
</evidence>
<dbReference type="Proteomes" id="UP001211065">
    <property type="component" value="Unassembled WGS sequence"/>
</dbReference>
<reference evidence="6" key="1">
    <citation type="submission" date="2020-05" db="EMBL/GenBank/DDBJ databases">
        <title>Phylogenomic resolution of chytrid fungi.</title>
        <authorList>
            <person name="Stajich J.E."/>
            <person name="Amses K."/>
            <person name="Simmons R."/>
            <person name="Seto K."/>
            <person name="Myers J."/>
            <person name="Bonds A."/>
            <person name="Quandt C.A."/>
            <person name="Barry K."/>
            <person name="Liu P."/>
            <person name="Grigoriev I."/>
            <person name="Longcore J.E."/>
            <person name="James T.Y."/>
        </authorList>
    </citation>
    <scope>NUCLEOTIDE SEQUENCE</scope>
    <source>
        <strain evidence="6">JEL0476</strain>
    </source>
</reference>
<dbReference type="GO" id="GO:0030833">
    <property type="term" value="P:regulation of actin filament polymerization"/>
    <property type="evidence" value="ECO:0007669"/>
    <property type="project" value="InterPro"/>
</dbReference>
<accession>A0AAD5U989</accession>
<proteinExistence type="inferred from homology"/>
<evidence type="ECO:0000256" key="3">
    <source>
        <dbReference type="ARBA" id="ARBA00023136"/>
    </source>
</evidence>
<feature type="domain" description="CYRIA/CYRIB Rac1 binding" evidence="5">
    <location>
        <begin position="24"/>
        <end position="311"/>
    </location>
</feature>
<dbReference type="EMBL" id="JADGJW010000048">
    <property type="protein sequence ID" value="KAJ3225951.1"/>
    <property type="molecule type" value="Genomic_DNA"/>
</dbReference>
<dbReference type="Pfam" id="PF07159">
    <property type="entry name" value="CYRIA-B_Rac1-bd"/>
    <property type="match status" value="1"/>
</dbReference>
<evidence type="ECO:0000313" key="7">
    <source>
        <dbReference type="Proteomes" id="UP001211065"/>
    </source>
</evidence>
<keyword evidence="3" id="KW-0472">Membrane</keyword>
<dbReference type="GO" id="GO:0031267">
    <property type="term" value="F:small GTPase binding"/>
    <property type="evidence" value="ECO:0007669"/>
    <property type="project" value="InterPro"/>
</dbReference>
<keyword evidence="7" id="KW-1185">Reference proteome</keyword>
<keyword evidence="4" id="KW-0449">Lipoprotein</keyword>
<dbReference type="AlphaFoldDB" id="A0AAD5U989"/>
<comment type="similarity">
    <text evidence="2">Belongs to the CYRI family.</text>
</comment>
<name>A0AAD5U989_9FUNG</name>
<dbReference type="InterPro" id="IPR009828">
    <property type="entry name" value="CYRIA/CYRIB_Rac1-bd"/>
</dbReference>
<organism evidence="6 7">
    <name type="scientific">Clydaea vesicula</name>
    <dbReference type="NCBI Taxonomy" id="447962"/>
    <lineage>
        <taxon>Eukaryota</taxon>
        <taxon>Fungi</taxon>
        <taxon>Fungi incertae sedis</taxon>
        <taxon>Chytridiomycota</taxon>
        <taxon>Chytridiomycota incertae sedis</taxon>
        <taxon>Chytridiomycetes</taxon>
        <taxon>Lobulomycetales</taxon>
        <taxon>Lobulomycetaceae</taxon>
        <taxon>Clydaea</taxon>
    </lineage>
</organism>
<comment type="subcellular location">
    <subcellularLocation>
        <location evidence="1">Membrane</location>
        <topology evidence="1">Lipid-anchor</topology>
    </subcellularLocation>
</comment>
<dbReference type="PANTHER" id="PTHR12422">
    <property type="entry name" value="GH09096P"/>
    <property type="match status" value="1"/>
</dbReference>
<evidence type="ECO:0000256" key="1">
    <source>
        <dbReference type="ARBA" id="ARBA00004635"/>
    </source>
</evidence>
<sequence>MGNFLTLLKGGSSQSLEEPPYQLEVDLDAASPTPEETNFYNYISDVIRPCQANLESLRTYPGCGDYIRKAISSPSRESENEAWEVVLPAVAKLRQFYEMALKLDEAFVKAIQFFAQGSVLENLEKYQATAKKLSEILYICAQFDEIKISNPNIQNDFSYYRRTLSKMRMVNPSPQNLVVNDELANRMSLFYAHSTPLTKSLIDSAQGLGSKGVPNGEICDLFAILAAVCYFTVQKNPQAPADYFLRTMVMSIILYDHVNPQGAFIKTSTINMKASVKVIQTRGGSISDSLLGSLKYTTIHLNDETTPKQTKALFA</sequence>
<comment type="caution">
    <text evidence="6">The sequence shown here is derived from an EMBL/GenBank/DDBJ whole genome shotgun (WGS) entry which is preliminary data.</text>
</comment>
<protein>
    <submittedName>
        <fullName evidence="6">Protein fam49a</fullName>
    </submittedName>
</protein>
<dbReference type="InterPro" id="IPR039789">
    <property type="entry name" value="CYRI"/>
</dbReference>
<dbReference type="GO" id="GO:0016020">
    <property type="term" value="C:membrane"/>
    <property type="evidence" value="ECO:0007669"/>
    <property type="project" value="UniProtKB-SubCell"/>
</dbReference>